<dbReference type="Proteomes" id="UP001152321">
    <property type="component" value="Unassembled WGS sequence"/>
</dbReference>
<reference evidence="2" key="1">
    <citation type="submission" date="2022-08" db="EMBL/GenBank/DDBJ databases">
        <title>Novel Bdellovibrio Species Isolated from Svalbard: Designation Bdellovibrio svalbardensis.</title>
        <authorList>
            <person name="Mitchell R.J."/>
            <person name="Choi S.Y."/>
        </authorList>
    </citation>
    <scope>NUCLEOTIDE SEQUENCE</scope>
    <source>
        <strain evidence="2">PAP01</strain>
    </source>
</reference>
<dbReference type="RefSeq" id="WP_277576648.1">
    <property type="nucleotide sequence ID" value="NZ_JANRMI010000001.1"/>
</dbReference>
<comment type="caution">
    <text evidence="2">The sequence shown here is derived from an EMBL/GenBank/DDBJ whole genome shotgun (WGS) entry which is preliminary data.</text>
</comment>
<feature type="signal peptide" evidence="1">
    <location>
        <begin position="1"/>
        <end position="19"/>
    </location>
</feature>
<name>A0ABT6DED6_9BACT</name>
<feature type="chain" id="PRO_5047531190" description="Lipid/polyisoprenoid-binding YceI-like domain-containing protein" evidence="1">
    <location>
        <begin position="20"/>
        <end position="164"/>
    </location>
</feature>
<dbReference type="EMBL" id="JANRMI010000001">
    <property type="protein sequence ID" value="MDG0815172.1"/>
    <property type="molecule type" value="Genomic_DNA"/>
</dbReference>
<evidence type="ECO:0008006" key="4">
    <source>
        <dbReference type="Google" id="ProtNLM"/>
    </source>
</evidence>
<proteinExistence type="predicted"/>
<evidence type="ECO:0000256" key="1">
    <source>
        <dbReference type="SAM" id="SignalP"/>
    </source>
</evidence>
<keyword evidence="3" id="KW-1185">Reference proteome</keyword>
<accession>A0ABT6DED6</accession>
<protein>
    <recommendedName>
        <fullName evidence="4">Lipid/polyisoprenoid-binding YceI-like domain-containing protein</fullName>
    </recommendedName>
</protein>
<evidence type="ECO:0000313" key="3">
    <source>
        <dbReference type="Proteomes" id="UP001152321"/>
    </source>
</evidence>
<gene>
    <name evidence="2" type="ORF">NWE73_02285</name>
</gene>
<sequence length="164" mass="17291">MKKVMLVIAMVLGTASAHALEAPAWACNLAFKGEARGFKVILGDYAYQGKGDLNCVSLSGATAHYPVNVTMKAKPLSPQIAFGRMELTGQAAEIALFDTNPASILGTYYVAQAQGAILGGVGLITATRVDLPTMALKVSLQFAKGFGVNLGLNRMDITLDQDRN</sequence>
<keyword evidence="1" id="KW-0732">Signal</keyword>
<evidence type="ECO:0000313" key="2">
    <source>
        <dbReference type="EMBL" id="MDG0815172.1"/>
    </source>
</evidence>
<organism evidence="2 3">
    <name type="scientific">Bdellovibrio svalbardensis</name>
    <dbReference type="NCBI Taxonomy" id="2972972"/>
    <lineage>
        <taxon>Bacteria</taxon>
        <taxon>Pseudomonadati</taxon>
        <taxon>Bdellovibrionota</taxon>
        <taxon>Bdellovibrionia</taxon>
        <taxon>Bdellovibrionales</taxon>
        <taxon>Pseudobdellovibrionaceae</taxon>
        <taxon>Bdellovibrio</taxon>
    </lineage>
</organism>